<evidence type="ECO:0000256" key="2">
    <source>
        <dbReference type="ARBA" id="ARBA00023027"/>
    </source>
</evidence>
<evidence type="ECO:0000259" key="3">
    <source>
        <dbReference type="Pfam" id="PF03446"/>
    </source>
</evidence>
<dbReference type="InterPro" id="IPR015815">
    <property type="entry name" value="HIBADH-related"/>
</dbReference>
<dbReference type="PANTHER" id="PTHR43580">
    <property type="entry name" value="OXIDOREDUCTASE GLYR1-RELATED"/>
    <property type="match status" value="1"/>
</dbReference>
<proteinExistence type="predicted"/>
<dbReference type="Gene3D" id="3.40.50.720">
    <property type="entry name" value="NAD(P)-binding Rossmann-like Domain"/>
    <property type="match status" value="1"/>
</dbReference>
<keyword evidence="1" id="KW-0560">Oxidoreductase</keyword>
<organism evidence="5 6">
    <name type="scientific">Dyadobacter sandarakinus</name>
    <dbReference type="NCBI Taxonomy" id="2747268"/>
    <lineage>
        <taxon>Bacteria</taxon>
        <taxon>Pseudomonadati</taxon>
        <taxon>Bacteroidota</taxon>
        <taxon>Cytophagia</taxon>
        <taxon>Cytophagales</taxon>
        <taxon>Spirosomataceae</taxon>
        <taxon>Dyadobacter</taxon>
    </lineage>
</organism>
<dbReference type="InterPro" id="IPR036291">
    <property type="entry name" value="NAD(P)-bd_dom_sf"/>
</dbReference>
<dbReference type="Proteomes" id="UP000612680">
    <property type="component" value="Chromosome"/>
</dbReference>
<dbReference type="PIRSF" id="PIRSF000103">
    <property type="entry name" value="HIBADH"/>
    <property type="match status" value="1"/>
</dbReference>
<feature type="domain" description="6-phosphogluconate dehydrogenase NADP-binding" evidence="3">
    <location>
        <begin position="4"/>
        <end position="157"/>
    </location>
</feature>
<keyword evidence="6" id="KW-1185">Reference proteome</keyword>
<gene>
    <name evidence="5" type="ORF">HWI92_20195</name>
</gene>
<dbReference type="RefSeq" id="WP_204658642.1">
    <property type="nucleotide sequence ID" value="NZ_CP056775.1"/>
</dbReference>
<dbReference type="Pfam" id="PF03446">
    <property type="entry name" value="NAD_binding_2"/>
    <property type="match status" value="1"/>
</dbReference>
<accession>A0ABX7IAQ5</accession>
<dbReference type="SUPFAM" id="SSF51735">
    <property type="entry name" value="NAD(P)-binding Rossmann-fold domains"/>
    <property type="match status" value="1"/>
</dbReference>
<dbReference type="InterPro" id="IPR008927">
    <property type="entry name" value="6-PGluconate_DH-like_C_sf"/>
</dbReference>
<feature type="domain" description="3-hydroxyisobutyrate dehydrogenase-like NAD-binding" evidence="4">
    <location>
        <begin position="165"/>
        <end position="281"/>
    </location>
</feature>
<dbReference type="SUPFAM" id="SSF48179">
    <property type="entry name" value="6-phosphogluconate dehydrogenase C-terminal domain-like"/>
    <property type="match status" value="1"/>
</dbReference>
<evidence type="ECO:0000313" key="6">
    <source>
        <dbReference type="Proteomes" id="UP000612680"/>
    </source>
</evidence>
<evidence type="ECO:0000256" key="1">
    <source>
        <dbReference type="ARBA" id="ARBA00023002"/>
    </source>
</evidence>
<dbReference type="Gene3D" id="1.10.1040.10">
    <property type="entry name" value="N-(1-d-carboxylethyl)-l-norvaline Dehydrogenase, domain 2"/>
    <property type="match status" value="1"/>
</dbReference>
<dbReference type="EMBL" id="CP056775">
    <property type="protein sequence ID" value="QRR03065.1"/>
    <property type="molecule type" value="Genomic_DNA"/>
</dbReference>
<evidence type="ECO:0000259" key="4">
    <source>
        <dbReference type="Pfam" id="PF14833"/>
    </source>
</evidence>
<name>A0ABX7IAQ5_9BACT</name>
<sequence>MSEKIAFLGLGNLGSPIAESLINAGYELTVWNRTAAKADPLAKLGAKLAASPVEAITPGALVISVLSDDAAVKDTFSEEVLQKLGNGGIHISMSTISPEAARFLEKTHEKFGVGYVAAPIFARPEAVKSAVGNICLSGKAAPKERIRPVVQTFVKGVFDFGEDAGAANVVKLAGNFMIAASMEMMAEAFTMAEKNGIERQKIYEMLTSTLFAAPIFQNYGKIVARHIYEPAAFRLPLGLKDINLTLKTASDVHVPMPLADLLKNRFVAALAKGREDLDWGALALGASDDAGLS</sequence>
<dbReference type="InterPro" id="IPR006115">
    <property type="entry name" value="6PGDH_NADP-bd"/>
</dbReference>
<keyword evidence="2" id="KW-0520">NAD</keyword>
<protein>
    <submittedName>
        <fullName evidence="5">NAD(P)-dependent oxidoreductase</fullName>
    </submittedName>
</protein>
<dbReference type="Pfam" id="PF14833">
    <property type="entry name" value="NAD_binding_11"/>
    <property type="match status" value="1"/>
</dbReference>
<dbReference type="InterPro" id="IPR051265">
    <property type="entry name" value="HIBADH-related_NP60_sf"/>
</dbReference>
<dbReference type="PANTHER" id="PTHR43580:SF2">
    <property type="entry name" value="CYTOKINE-LIKE NUCLEAR FACTOR N-PAC"/>
    <property type="match status" value="1"/>
</dbReference>
<evidence type="ECO:0000313" key="5">
    <source>
        <dbReference type="EMBL" id="QRR03065.1"/>
    </source>
</evidence>
<reference evidence="5 6" key="1">
    <citation type="submission" date="2020-06" db="EMBL/GenBank/DDBJ databases">
        <title>Dyadobacter sandarakinus sp. nov., isolated from the soil of the Arctic Yellow River Station.</title>
        <authorList>
            <person name="Zhang Y."/>
            <person name="Peng F."/>
        </authorList>
    </citation>
    <scope>NUCLEOTIDE SEQUENCE [LARGE SCALE GENOMIC DNA]</scope>
    <source>
        <strain evidence="5 6">Q3-56</strain>
    </source>
</reference>
<dbReference type="InterPro" id="IPR029154">
    <property type="entry name" value="HIBADH-like_NADP-bd"/>
</dbReference>
<dbReference type="InterPro" id="IPR013328">
    <property type="entry name" value="6PGD_dom2"/>
</dbReference>